<dbReference type="InterPro" id="IPR051888">
    <property type="entry name" value="UPF0148_domain"/>
</dbReference>
<dbReference type="OrthoDB" id="28939at2759"/>
<protein>
    <submittedName>
        <fullName evidence="2">Uncharacterized protein</fullName>
    </submittedName>
</protein>
<evidence type="ECO:0000256" key="1">
    <source>
        <dbReference type="SAM" id="MobiDB-lite"/>
    </source>
</evidence>
<reference evidence="2 3" key="1">
    <citation type="journal article" date="2018" name="Cell">
        <title>The Chara Genome: Secondary Complexity and Implications for Plant Terrestrialization.</title>
        <authorList>
            <person name="Nishiyama T."/>
            <person name="Sakayama H."/>
            <person name="Vries J.D."/>
            <person name="Buschmann H."/>
            <person name="Saint-Marcoux D."/>
            <person name="Ullrich K.K."/>
            <person name="Haas F.B."/>
            <person name="Vanderstraeten L."/>
            <person name="Becker D."/>
            <person name="Lang D."/>
            <person name="Vosolsobe S."/>
            <person name="Rombauts S."/>
            <person name="Wilhelmsson P.K.I."/>
            <person name="Janitza P."/>
            <person name="Kern R."/>
            <person name="Heyl A."/>
            <person name="Rumpler F."/>
            <person name="Villalobos L.I.A.C."/>
            <person name="Clay J.M."/>
            <person name="Skokan R."/>
            <person name="Toyoda A."/>
            <person name="Suzuki Y."/>
            <person name="Kagoshima H."/>
            <person name="Schijlen E."/>
            <person name="Tajeshwar N."/>
            <person name="Catarino B."/>
            <person name="Hetherington A.J."/>
            <person name="Saltykova A."/>
            <person name="Bonnot C."/>
            <person name="Breuninger H."/>
            <person name="Symeonidi A."/>
            <person name="Radhakrishnan G.V."/>
            <person name="Van Nieuwerburgh F."/>
            <person name="Deforce D."/>
            <person name="Chang C."/>
            <person name="Karol K.G."/>
            <person name="Hedrich R."/>
            <person name="Ulvskov P."/>
            <person name="Glockner G."/>
            <person name="Delwiche C.F."/>
            <person name="Petrasek J."/>
            <person name="Van de Peer Y."/>
            <person name="Friml J."/>
            <person name="Beilby M."/>
            <person name="Dolan L."/>
            <person name="Kohara Y."/>
            <person name="Sugano S."/>
            <person name="Fujiyama A."/>
            <person name="Delaux P.-M."/>
            <person name="Quint M."/>
            <person name="TheiBen G."/>
            <person name="Hagemann M."/>
            <person name="Harholt J."/>
            <person name="Dunand C."/>
            <person name="Zachgo S."/>
            <person name="Langdale J."/>
            <person name="Maumus F."/>
            <person name="Straeten D.V.D."/>
            <person name="Gould S.B."/>
            <person name="Rensing S.A."/>
        </authorList>
    </citation>
    <scope>NUCLEOTIDE SEQUENCE [LARGE SCALE GENOMIC DNA]</scope>
    <source>
        <strain evidence="2 3">S276</strain>
    </source>
</reference>
<evidence type="ECO:0000313" key="3">
    <source>
        <dbReference type="Proteomes" id="UP000265515"/>
    </source>
</evidence>
<feature type="region of interest" description="Disordered" evidence="1">
    <location>
        <begin position="133"/>
        <end position="267"/>
    </location>
</feature>
<dbReference type="Pfam" id="PF06677">
    <property type="entry name" value="Auto_anti-p27"/>
    <property type="match status" value="1"/>
</dbReference>
<dbReference type="InterPro" id="IPR009563">
    <property type="entry name" value="SSSCA1"/>
</dbReference>
<gene>
    <name evidence="2" type="ORF">CBR_g30792</name>
</gene>
<accession>A0A388JXC8</accession>
<sequence>MGNRVQEDVETVHFSGELGIGKGSRGVEEGTGTGRGALRREDVLEAMNWEADRVGSDLKVSMDDLASRRAVRSSLTKKKADDPSKAIAEMMLQGWAMMNEHCPECVAPLLRNRKKRLFCAVCERWMFPETDMAAAPSGGGAQQQQQQTRRELDSGDQGVDSSPPFSRITHPLGLIAEPGQSLLEGGTRAGSLGGKESDGTSLSNRYSATASVSSLKGMGTRDGAAAPASAKEGGTPTRSEEKRQARSLDEDHHDGTTTDAGDRPRQLAAADSRRIQERICNAEAIDTVGGRDERVGKSGRVLKRMAVGEPAVIGNGDDCRDGHAIDARASDGDRGTGLGFQDARHAVEWVGQRSTCLTGSRLADCGPRDEDSLISPTELPLTKGRGISAGGRDTSGGDIPQANGALKIEDVVSRTVTTLAHKLEETRKLIAGECSVEETRKLLGLIVEYANVIMLLQSLRS</sequence>
<feature type="compositionally biased region" description="Polar residues" evidence="1">
    <location>
        <begin position="199"/>
        <end position="214"/>
    </location>
</feature>
<keyword evidence="3" id="KW-1185">Reference proteome</keyword>
<feature type="region of interest" description="Disordered" evidence="1">
    <location>
        <begin position="20"/>
        <end position="39"/>
    </location>
</feature>
<feature type="compositionally biased region" description="Gly residues" evidence="1">
    <location>
        <begin position="20"/>
        <end position="35"/>
    </location>
</feature>
<dbReference type="PANTHER" id="PTHR16537:SF1">
    <property type="entry name" value="PROTEIN ZNRD2"/>
    <property type="match status" value="1"/>
</dbReference>
<dbReference type="AlphaFoldDB" id="A0A388JXC8"/>
<organism evidence="2 3">
    <name type="scientific">Chara braunii</name>
    <name type="common">Braun's stonewort</name>
    <dbReference type="NCBI Taxonomy" id="69332"/>
    <lineage>
        <taxon>Eukaryota</taxon>
        <taxon>Viridiplantae</taxon>
        <taxon>Streptophyta</taxon>
        <taxon>Charophyceae</taxon>
        <taxon>Charales</taxon>
        <taxon>Characeae</taxon>
        <taxon>Chara</taxon>
    </lineage>
</organism>
<dbReference type="STRING" id="69332.A0A388JXC8"/>
<comment type="caution">
    <text evidence="2">The sequence shown here is derived from an EMBL/GenBank/DDBJ whole genome shotgun (WGS) entry which is preliminary data.</text>
</comment>
<feature type="compositionally biased region" description="Basic and acidic residues" evidence="1">
    <location>
        <begin position="238"/>
        <end position="267"/>
    </location>
</feature>
<dbReference type="PANTHER" id="PTHR16537">
    <property type="entry name" value="SJOEGREN SYNDROME/SCLERODERMA AUTOANTIGEN 1"/>
    <property type="match status" value="1"/>
</dbReference>
<dbReference type="Gramene" id="GBG62471">
    <property type="protein sequence ID" value="GBG62471"/>
    <property type="gene ID" value="CBR_g30792"/>
</dbReference>
<feature type="region of interest" description="Disordered" evidence="1">
    <location>
        <begin position="373"/>
        <end position="399"/>
    </location>
</feature>
<dbReference type="EMBL" id="BFEA01000029">
    <property type="protein sequence ID" value="GBG62471.1"/>
    <property type="molecule type" value="Genomic_DNA"/>
</dbReference>
<evidence type="ECO:0000313" key="2">
    <source>
        <dbReference type="EMBL" id="GBG62471.1"/>
    </source>
</evidence>
<dbReference type="Proteomes" id="UP000265515">
    <property type="component" value="Unassembled WGS sequence"/>
</dbReference>
<name>A0A388JXC8_CHABU</name>
<proteinExistence type="predicted"/>